<gene>
    <name evidence="2" type="ORF">G6F51_011936</name>
</gene>
<protein>
    <submittedName>
        <fullName evidence="2">Uncharacterized protein</fullName>
    </submittedName>
</protein>
<evidence type="ECO:0000313" key="2">
    <source>
        <dbReference type="EMBL" id="KAG1534723.1"/>
    </source>
</evidence>
<evidence type="ECO:0000256" key="1">
    <source>
        <dbReference type="SAM" id="MobiDB-lite"/>
    </source>
</evidence>
<organism evidence="2 3">
    <name type="scientific">Rhizopus oryzae</name>
    <name type="common">Mucormycosis agent</name>
    <name type="synonym">Rhizopus arrhizus var. delemar</name>
    <dbReference type="NCBI Taxonomy" id="64495"/>
    <lineage>
        <taxon>Eukaryota</taxon>
        <taxon>Fungi</taxon>
        <taxon>Fungi incertae sedis</taxon>
        <taxon>Mucoromycota</taxon>
        <taxon>Mucoromycotina</taxon>
        <taxon>Mucoromycetes</taxon>
        <taxon>Mucorales</taxon>
        <taxon>Mucorineae</taxon>
        <taxon>Rhizopodaceae</taxon>
        <taxon>Rhizopus</taxon>
    </lineage>
</organism>
<proteinExistence type="predicted"/>
<sequence length="486" mass="56100">MIVCYTTSTTNNEETAEGNIDETEENDNTEQDEQRVDIVEFPLDDLDRKLHCRIRMRLADSCAELNKAKSKQIFDLILQRLIENEIAKIETTAQIENNVSLCINNHPEATNSHGKQYTPVRSEKEGISCYKERENVDAYEEESNITANDEVEEHNVEFESMFKKLDPAKKWYLSTGKCMDDELFMFDLQCESDHPSRSLIADPYDKNYILYNYNQDSTAKLRAALGKNHAFHADYNKDEGIDKDWINLVVFSLVREYENGNMDRPHNEQWYQSHIWSMIEACFDKLEDIEAVGGESACLGSKKRKNEKRSIDAITKMPRLRYGHKCDLIFRQYDNQHTAPLEFGASEAKSRIEDESGTNFMNEGFYKLPRILKDMLDCLLKEINFDHRSEAIRTVWLHPFWIVKSKALEISNSVTKFGSTVLPVILSTWVCSEIVKEVFEIISSNNEANENDVAWLDDCLERNSLPNMPTASASSETAQKKLKPKD</sequence>
<feature type="compositionally biased region" description="Polar residues" evidence="1">
    <location>
        <begin position="466"/>
        <end position="477"/>
    </location>
</feature>
<dbReference type="EMBL" id="JAANIT010003126">
    <property type="protein sequence ID" value="KAG1534723.1"/>
    <property type="molecule type" value="Genomic_DNA"/>
</dbReference>
<name>A0A9P6XYJ9_RHIOR</name>
<accession>A0A9P6XYJ9</accession>
<evidence type="ECO:0000313" key="3">
    <source>
        <dbReference type="Proteomes" id="UP000717996"/>
    </source>
</evidence>
<feature type="compositionally biased region" description="Acidic residues" evidence="1">
    <location>
        <begin position="14"/>
        <end position="31"/>
    </location>
</feature>
<feature type="compositionally biased region" description="Low complexity" evidence="1">
    <location>
        <begin position="1"/>
        <end position="13"/>
    </location>
</feature>
<dbReference type="Proteomes" id="UP000717996">
    <property type="component" value="Unassembled WGS sequence"/>
</dbReference>
<dbReference type="AlphaFoldDB" id="A0A9P6XYJ9"/>
<feature type="region of interest" description="Disordered" evidence="1">
    <location>
        <begin position="466"/>
        <end position="486"/>
    </location>
</feature>
<reference evidence="2" key="1">
    <citation type="journal article" date="2020" name="Microb. Genom.">
        <title>Genetic diversity of clinical and environmental Mucorales isolates obtained from an investigation of mucormycosis cases among solid organ transplant recipients.</title>
        <authorList>
            <person name="Nguyen M.H."/>
            <person name="Kaul D."/>
            <person name="Muto C."/>
            <person name="Cheng S.J."/>
            <person name="Richter R.A."/>
            <person name="Bruno V.M."/>
            <person name="Liu G."/>
            <person name="Beyhan S."/>
            <person name="Sundermann A.J."/>
            <person name="Mounaud S."/>
            <person name="Pasculle A.W."/>
            <person name="Nierman W.C."/>
            <person name="Driscoll E."/>
            <person name="Cumbie R."/>
            <person name="Clancy C.J."/>
            <person name="Dupont C.L."/>
        </authorList>
    </citation>
    <scope>NUCLEOTIDE SEQUENCE</scope>
    <source>
        <strain evidence="2">GL16</strain>
    </source>
</reference>
<comment type="caution">
    <text evidence="2">The sequence shown here is derived from an EMBL/GenBank/DDBJ whole genome shotgun (WGS) entry which is preliminary data.</text>
</comment>
<feature type="region of interest" description="Disordered" evidence="1">
    <location>
        <begin position="1"/>
        <end position="33"/>
    </location>
</feature>